<dbReference type="InterPro" id="IPR010982">
    <property type="entry name" value="Lambda_DNA-bd_dom_sf"/>
</dbReference>
<evidence type="ECO:0000256" key="3">
    <source>
        <dbReference type="ARBA" id="ARBA00023163"/>
    </source>
</evidence>
<dbReference type="RefSeq" id="WP_126601153.1">
    <property type="nucleotide sequence ID" value="NZ_BIFQ01000002.1"/>
</dbReference>
<dbReference type="Pfam" id="PF13377">
    <property type="entry name" value="Peripla_BP_3"/>
    <property type="match status" value="1"/>
</dbReference>
<dbReference type="SUPFAM" id="SSF47413">
    <property type="entry name" value="lambda repressor-like DNA-binding domains"/>
    <property type="match status" value="1"/>
</dbReference>
<dbReference type="Gene3D" id="1.10.260.40">
    <property type="entry name" value="lambda repressor-like DNA-binding domains"/>
    <property type="match status" value="1"/>
</dbReference>
<dbReference type="AlphaFoldDB" id="A0A401ZP37"/>
<evidence type="ECO:0000256" key="1">
    <source>
        <dbReference type="ARBA" id="ARBA00023015"/>
    </source>
</evidence>
<dbReference type="InterPro" id="IPR046335">
    <property type="entry name" value="LacI/GalR-like_sensor"/>
</dbReference>
<dbReference type="Pfam" id="PF00356">
    <property type="entry name" value="LacI"/>
    <property type="match status" value="1"/>
</dbReference>
<gene>
    <name evidence="5" type="ORF">KDAU_59680</name>
</gene>
<keyword evidence="2" id="KW-0238">DNA-binding</keyword>
<dbReference type="PROSITE" id="PS00356">
    <property type="entry name" value="HTH_LACI_1"/>
    <property type="match status" value="1"/>
</dbReference>
<evidence type="ECO:0000259" key="4">
    <source>
        <dbReference type="PROSITE" id="PS50932"/>
    </source>
</evidence>
<keyword evidence="1" id="KW-0805">Transcription regulation</keyword>
<protein>
    <submittedName>
        <fullName evidence="5">LacI family transcriptional regulator</fullName>
    </submittedName>
</protein>
<dbReference type="Proteomes" id="UP000287224">
    <property type="component" value="Unassembled WGS sequence"/>
</dbReference>
<feature type="domain" description="HTH lacI-type" evidence="4">
    <location>
        <begin position="2"/>
        <end position="56"/>
    </location>
</feature>
<sequence length="336" mass="36305">MTTIYDIARAAGVTATTVSNVLSGKGSVSSATRARVMQCAEELKYSPNLVARSLIKGRTGVLGLVFPSIDNPFYAEITAAMERLAYQAGFRIFVSTFSNGDQTGQKMLKDLALRRVDGVIIFSAAISLEIIQSLSLPHLPIIYCLEEEMQPCPFPTLFYDFFQGGKLAGEHLLSSGHRHIGLLTDIGDQGQYCHIARVKGLQAALAAYNLTLDSRLIKNGRSDVEAGKSAGYELLTQPDRPSAVFATNDMMAIGLMAAAWELNIQIPRDLSVIGFDSISIGRYTTPPLTTIKIDIEMLATEAINLLLHHIDHPSSSQSIVLPATLLEGASTGPHLL</sequence>
<accession>A0A401ZP37</accession>
<dbReference type="CDD" id="cd01392">
    <property type="entry name" value="HTH_LacI"/>
    <property type="match status" value="1"/>
</dbReference>
<dbReference type="GO" id="GO:0003700">
    <property type="term" value="F:DNA-binding transcription factor activity"/>
    <property type="evidence" value="ECO:0007669"/>
    <property type="project" value="TreeGrafter"/>
</dbReference>
<dbReference type="Gene3D" id="3.40.50.2300">
    <property type="match status" value="2"/>
</dbReference>
<dbReference type="PANTHER" id="PTHR30146">
    <property type="entry name" value="LACI-RELATED TRANSCRIPTIONAL REPRESSOR"/>
    <property type="match status" value="1"/>
</dbReference>
<dbReference type="GO" id="GO:0000976">
    <property type="term" value="F:transcription cis-regulatory region binding"/>
    <property type="evidence" value="ECO:0007669"/>
    <property type="project" value="TreeGrafter"/>
</dbReference>
<dbReference type="PROSITE" id="PS50932">
    <property type="entry name" value="HTH_LACI_2"/>
    <property type="match status" value="1"/>
</dbReference>
<dbReference type="CDD" id="cd06267">
    <property type="entry name" value="PBP1_LacI_sugar_binding-like"/>
    <property type="match status" value="1"/>
</dbReference>
<evidence type="ECO:0000256" key="2">
    <source>
        <dbReference type="ARBA" id="ARBA00023125"/>
    </source>
</evidence>
<evidence type="ECO:0000313" key="6">
    <source>
        <dbReference type="Proteomes" id="UP000287224"/>
    </source>
</evidence>
<dbReference type="PANTHER" id="PTHR30146:SF109">
    <property type="entry name" value="HTH-TYPE TRANSCRIPTIONAL REGULATOR GALS"/>
    <property type="match status" value="1"/>
</dbReference>
<keyword evidence="3" id="KW-0804">Transcription</keyword>
<comment type="caution">
    <text evidence="5">The sequence shown here is derived from an EMBL/GenBank/DDBJ whole genome shotgun (WGS) entry which is preliminary data.</text>
</comment>
<reference evidence="6" key="1">
    <citation type="submission" date="2018-12" db="EMBL/GenBank/DDBJ databases">
        <title>Tengunoibacter tsumagoiensis gen. nov., sp. nov., Dictyobacter kobayashii sp. nov., D. alpinus sp. nov., and D. joshuensis sp. nov. and description of Dictyobacteraceae fam. nov. within the order Ktedonobacterales isolated from Tengu-no-mugimeshi.</title>
        <authorList>
            <person name="Wang C.M."/>
            <person name="Zheng Y."/>
            <person name="Sakai Y."/>
            <person name="Toyoda A."/>
            <person name="Minakuchi Y."/>
            <person name="Abe K."/>
            <person name="Yokota A."/>
            <person name="Yabe S."/>
        </authorList>
    </citation>
    <scope>NUCLEOTIDE SEQUENCE [LARGE SCALE GENOMIC DNA]</scope>
    <source>
        <strain evidence="6">S-27</strain>
    </source>
</reference>
<name>A0A401ZP37_9CHLR</name>
<evidence type="ECO:0000313" key="5">
    <source>
        <dbReference type="EMBL" id="GCE08639.1"/>
    </source>
</evidence>
<dbReference type="SUPFAM" id="SSF53822">
    <property type="entry name" value="Periplasmic binding protein-like I"/>
    <property type="match status" value="1"/>
</dbReference>
<dbReference type="EMBL" id="BIFQ01000002">
    <property type="protein sequence ID" value="GCE08639.1"/>
    <property type="molecule type" value="Genomic_DNA"/>
</dbReference>
<proteinExistence type="predicted"/>
<keyword evidence="6" id="KW-1185">Reference proteome</keyword>
<dbReference type="SMART" id="SM00354">
    <property type="entry name" value="HTH_LACI"/>
    <property type="match status" value="1"/>
</dbReference>
<dbReference type="OrthoDB" id="269117at2"/>
<dbReference type="InterPro" id="IPR028082">
    <property type="entry name" value="Peripla_BP_I"/>
</dbReference>
<dbReference type="InterPro" id="IPR000843">
    <property type="entry name" value="HTH_LacI"/>
</dbReference>
<organism evidence="5 6">
    <name type="scientific">Dictyobacter aurantiacus</name>
    <dbReference type="NCBI Taxonomy" id="1936993"/>
    <lineage>
        <taxon>Bacteria</taxon>
        <taxon>Bacillati</taxon>
        <taxon>Chloroflexota</taxon>
        <taxon>Ktedonobacteria</taxon>
        <taxon>Ktedonobacterales</taxon>
        <taxon>Dictyobacteraceae</taxon>
        <taxon>Dictyobacter</taxon>
    </lineage>
</organism>